<accession>A0ABP7W9J8</accession>
<dbReference type="Pfam" id="PF21983">
    <property type="entry name" value="NikA-like"/>
    <property type="match status" value="1"/>
</dbReference>
<organism evidence="1 2">
    <name type="scientific">Mucilaginibacter panaciglaebae</name>
    <dbReference type="NCBI Taxonomy" id="502331"/>
    <lineage>
        <taxon>Bacteria</taxon>
        <taxon>Pseudomonadati</taxon>
        <taxon>Bacteroidota</taxon>
        <taxon>Sphingobacteriia</taxon>
        <taxon>Sphingobacteriales</taxon>
        <taxon>Sphingobacteriaceae</taxon>
        <taxon>Mucilaginibacter</taxon>
    </lineage>
</organism>
<comment type="caution">
    <text evidence="1">The sequence shown here is derived from an EMBL/GenBank/DDBJ whole genome shotgun (WGS) entry which is preliminary data.</text>
</comment>
<protein>
    <submittedName>
        <fullName evidence="1">Mobilization protein</fullName>
    </submittedName>
</protein>
<dbReference type="InterPro" id="IPR053842">
    <property type="entry name" value="NikA-like"/>
</dbReference>
<sequence length="145" mass="16662">MVAEGEIERNLKEAMMEEQKVKAEKAIRSKGGRPQKKIKRCHIYMIRLTDLEQFTIATKAKNAGTSISDFFRKSAQKGKVISRLTTEEARHMRLLAGMANNLNQLTHLAHLNGLLSVQRNCRFLMAEINELFKKIIGDDRESDYR</sequence>
<gene>
    <name evidence="1" type="ORF">GCM10022392_01190</name>
</gene>
<keyword evidence="2" id="KW-1185">Reference proteome</keyword>
<dbReference type="Proteomes" id="UP001500841">
    <property type="component" value="Unassembled WGS sequence"/>
</dbReference>
<reference evidence="2" key="1">
    <citation type="journal article" date="2019" name="Int. J. Syst. Evol. Microbiol.">
        <title>The Global Catalogue of Microorganisms (GCM) 10K type strain sequencing project: providing services to taxonomists for standard genome sequencing and annotation.</title>
        <authorList>
            <consortium name="The Broad Institute Genomics Platform"/>
            <consortium name="The Broad Institute Genome Sequencing Center for Infectious Disease"/>
            <person name="Wu L."/>
            <person name="Ma J."/>
        </authorList>
    </citation>
    <scope>NUCLEOTIDE SEQUENCE [LARGE SCALE GENOMIC DNA]</scope>
    <source>
        <strain evidence="2">JCM 17085</strain>
    </source>
</reference>
<evidence type="ECO:0000313" key="1">
    <source>
        <dbReference type="EMBL" id="GAA4084248.1"/>
    </source>
</evidence>
<proteinExistence type="predicted"/>
<name>A0ABP7W9J8_9SPHI</name>
<dbReference type="RefSeq" id="WP_345100284.1">
    <property type="nucleotide sequence ID" value="NZ_BAABCV010000001.1"/>
</dbReference>
<evidence type="ECO:0000313" key="2">
    <source>
        <dbReference type="Proteomes" id="UP001500841"/>
    </source>
</evidence>
<dbReference type="EMBL" id="BAABCV010000001">
    <property type="protein sequence ID" value="GAA4084248.1"/>
    <property type="molecule type" value="Genomic_DNA"/>
</dbReference>